<dbReference type="EMBL" id="JACXRZ010000051">
    <property type="protein sequence ID" value="MBD3148435.1"/>
    <property type="molecule type" value="Genomic_DNA"/>
</dbReference>
<sequence>MVLKPGVLPIFAGDDIPPIPDSLRNLRGQDGALRWKANQIAEAIEGHAEDPPARYHLWLALGEAWASACKPKAKFRTPEVMSAVVGDIDVDVTTAEEYRYSQYKVSEELDLDHLSSPKPE</sequence>
<reference evidence="1 2" key="1">
    <citation type="submission" date="2020-09" db="EMBL/GenBank/DDBJ databases">
        <title>Actinomycete isolated from the Camponotus japonicus Mayr.</title>
        <authorList>
            <person name="Gong X."/>
        </authorList>
    </citation>
    <scope>NUCLEOTIDE SEQUENCE [LARGE SCALE GENOMIC DNA]</scope>
    <source>
        <strain evidence="1 2">2C-HV3</strain>
    </source>
</reference>
<organism evidence="1 2">
    <name type="scientific">Microbispora bryophytorum subsp. camponoti</name>
    <dbReference type="NCBI Taxonomy" id="1677852"/>
    <lineage>
        <taxon>Bacteria</taxon>
        <taxon>Bacillati</taxon>
        <taxon>Actinomycetota</taxon>
        <taxon>Actinomycetes</taxon>
        <taxon>Streptosporangiales</taxon>
        <taxon>Streptosporangiaceae</taxon>
        <taxon>Microbispora</taxon>
    </lineage>
</organism>
<dbReference type="RefSeq" id="WP_378757607.1">
    <property type="nucleotide sequence ID" value="NZ_JBHSQM010000100.1"/>
</dbReference>
<gene>
    <name evidence="1" type="ORF">IEQ31_35440</name>
</gene>
<accession>A0ABR8LFN0</accession>
<keyword evidence="2" id="KW-1185">Reference proteome</keyword>
<name>A0ABR8LFN0_9ACTN</name>
<evidence type="ECO:0000313" key="1">
    <source>
        <dbReference type="EMBL" id="MBD3148435.1"/>
    </source>
</evidence>
<evidence type="ECO:0000313" key="2">
    <source>
        <dbReference type="Proteomes" id="UP000653231"/>
    </source>
</evidence>
<protein>
    <submittedName>
        <fullName evidence="1">Uncharacterized protein</fullName>
    </submittedName>
</protein>
<comment type="caution">
    <text evidence="1">The sequence shown here is derived from an EMBL/GenBank/DDBJ whole genome shotgun (WGS) entry which is preliminary data.</text>
</comment>
<dbReference type="Proteomes" id="UP000653231">
    <property type="component" value="Unassembled WGS sequence"/>
</dbReference>
<proteinExistence type="predicted"/>